<feature type="repeat" description="ANK" evidence="3">
    <location>
        <begin position="78"/>
        <end position="110"/>
    </location>
</feature>
<dbReference type="PROSITE" id="PS50297">
    <property type="entry name" value="ANK_REP_REGION"/>
    <property type="match status" value="4"/>
</dbReference>
<keyword evidence="2 3" id="KW-0040">ANK repeat</keyword>
<reference evidence="5" key="1">
    <citation type="journal article" date="2002" name="Science">
        <title>The draft genome of Ciona intestinalis: insights into chordate and vertebrate origins.</title>
        <authorList>
            <person name="Dehal P."/>
            <person name="Satou Y."/>
            <person name="Campbell R.K."/>
            <person name="Chapman J."/>
            <person name="Degnan B."/>
            <person name="De Tomaso A."/>
            <person name="Davidson B."/>
            <person name="Di Gregorio A."/>
            <person name="Gelpke M."/>
            <person name="Goodstein D.M."/>
            <person name="Harafuji N."/>
            <person name="Hastings K.E."/>
            <person name="Ho I."/>
            <person name="Hotta K."/>
            <person name="Huang W."/>
            <person name="Kawashima T."/>
            <person name="Lemaire P."/>
            <person name="Martinez D."/>
            <person name="Meinertzhagen I.A."/>
            <person name="Necula S."/>
            <person name="Nonaka M."/>
            <person name="Putnam N."/>
            <person name="Rash S."/>
            <person name="Saiga H."/>
            <person name="Satake M."/>
            <person name="Terry A."/>
            <person name="Yamada L."/>
            <person name="Wang H.G."/>
            <person name="Awazu S."/>
            <person name="Azumi K."/>
            <person name="Boore J."/>
            <person name="Branno M."/>
            <person name="Chin-Bow S."/>
            <person name="DeSantis R."/>
            <person name="Doyle S."/>
            <person name="Francino P."/>
            <person name="Keys D.N."/>
            <person name="Haga S."/>
            <person name="Hayashi H."/>
            <person name="Hino K."/>
            <person name="Imai K.S."/>
            <person name="Inaba K."/>
            <person name="Kano S."/>
            <person name="Kobayashi K."/>
            <person name="Kobayashi M."/>
            <person name="Lee B.I."/>
            <person name="Makabe K.W."/>
            <person name="Manohar C."/>
            <person name="Matassi G."/>
            <person name="Medina M."/>
            <person name="Mochizuki Y."/>
            <person name="Mount S."/>
            <person name="Morishita T."/>
            <person name="Miura S."/>
            <person name="Nakayama A."/>
            <person name="Nishizaka S."/>
            <person name="Nomoto H."/>
            <person name="Ohta F."/>
            <person name="Oishi K."/>
            <person name="Rigoutsos I."/>
            <person name="Sano M."/>
            <person name="Sasaki A."/>
            <person name="Sasakura Y."/>
            <person name="Shoguchi E."/>
            <person name="Shin-i T."/>
            <person name="Spagnuolo A."/>
            <person name="Stainier D."/>
            <person name="Suzuki M.M."/>
            <person name="Tassy O."/>
            <person name="Takatori N."/>
            <person name="Tokuoka M."/>
            <person name="Yagi K."/>
            <person name="Yoshizaki F."/>
            <person name="Wada S."/>
            <person name="Zhang C."/>
            <person name="Hyatt P.D."/>
            <person name="Larimer F."/>
            <person name="Detter C."/>
            <person name="Doggett N."/>
            <person name="Glavina T."/>
            <person name="Hawkins T."/>
            <person name="Richardson P."/>
            <person name="Lucas S."/>
            <person name="Kohara Y."/>
            <person name="Levine M."/>
            <person name="Satoh N."/>
            <person name="Rokhsar D.S."/>
        </authorList>
    </citation>
    <scope>NUCLEOTIDE SEQUENCE [LARGE SCALE GENOMIC DNA]</scope>
</reference>
<accession>F6XV68</accession>
<dbReference type="OMA" id="QDANGMR"/>
<dbReference type="STRING" id="7719.ENSCINP00000022761"/>
<feature type="repeat" description="ANK" evidence="3">
    <location>
        <begin position="144"/>
        <end position="176"/>
    </location>
</feature>
<feature type="repeat" description="ANK" evidence="3">
    <location>
        <begin position="45"/>
        <end position="77"/>
    </location>
</feature>
<evidence type="ECO:0000313" key="4">
    <source>
        <dbReference type="Ensembl" id="ENSCINP00000022761.2"/>
    </source>
</evidence>
<dbReference type="AlphaFoldDB" id="F6XV68"/>
<dbReference type="PANTHER" id="PTHR24174:SF16">
    <property type="entry name" value="CASKIN-2"/>
    <property type="match status" value="1"/>
</dbReference>
<keyword evidence="5" id="KW-1185">Reference proteome</keyword>
<organism evidence="4 5">
    <name type="scientific">Ciona intestinalis</name>
    <name type="common">Transparent sea squirt</name>
    <name type="synonym">Ascidia intestinalis</name>
    <dbReference type="NCBI Taxonomy" id="7719"/>
    <lineage>
        <taxon>Eukaryota</taxon>
        <taxon>Metazoa</taxon>
        <taxon>Chordata</taxon>
        <taxon>Tunicata</taxon>
        <taxon>Ascidiacea</taxon>
        <taxon>Phlebobranchia</taxon>
        <taxon>Cionidae</taxon>
        <taxon>Ciona</taxon>
    </lineage>
</organism>
<reference evidence="4" key="3">
    <citation type="submission" date="2025-08" db="UniProtKB">
        <authorList>
            <consortium name="Ensembl"/>
        </authorList>
    </citation>
    <scope>IDENTIFICATION</scope>
</reference>
<dbReference type="Proteomes" id="UP000008144">
    <property type="component" value="Chromosome 5"/>
</dbReference>
<evidence type="ECO:0000313" key="5">
    <source>
        <dbReference type="Proteomes" id="UP000008144"/>
    </source>
</evidence>
<dbReference type="PANTHER" id="PTHR24174">
    <property type="entry name" value="ANKYRIN REPEAT AND STERILE ALPHA MOTIF DOMAIN-CONTAINING PROTEIN 1"/>
    <property type="match status" value="1"/>
</dbReference>
<dbReference type="Pfam" id="PF12796">
    <property type="entry name" value="Ank_2"/>
    <property type="match status" value="2"/>
</dbReference>
<reference evidence="4" key="4">
    <citation type="submission" date="2025-09" db="UniProtKB">
        <authorList>
            <consortium name="Ensembl"/>
        </authorList>
    </citation>
    <scope>IDENTIFICATION</scope>
</reference>
<dbReference type="InterPro" id="IPR036770">
    <property type="entry name" value="Ankyrin_rpt-contain_sf"/>
</dbReference>
<protein>
    <submittedName>
        <fullName evidence="4">Uncharacterized protein</fullName>
    </submittedName>
</protein>
<feature type="repeat" description="ANK" evidence="3">
    <location>
        <begin position="111"/>
        <end position="143"/>
    </location>
</feature>
<proteinExistence type="predicted"/>
<dbReference type="InterPro" id="IPR002110">
    <property type="entry name" value="Ankyrin_rpt"/>
</dbReference>
<sequence length="205" mass="22022">MGKGEELLEAIKCQDISVVQKILHKGKGKILGSSKKVNVNFQNEEGLSPLHQASLHANVDIVCLLIDANATLDLQDANGMRALHYSSLKGKVEVVAALLESGSKASTPAKNGVTPLHLAAQYGQCSVCAMLMQYGGDPTVRRHDGATPIDLACEFGRYEVVEIFLTNSSCISLIESYAVQHFETELSNSNSPLHVAARNGHIKVI</sequence>
<dbReference type="HOGENOM" id="CLU_1340198_0_0_1"/>
<name>F6XV68_CIOIN</name>
<evidence type="ECO:0000256" key="1">
    <source>
        <dbReference type="ARBA" id="ARBA00022737"/>
    </source>
</evidence>
<dbReference type="SMART" id="SM00248">
    <property type="entry name" value="ANK"/>
    <property type="match status" value="4"/>
</dbReference>
<dbReference type="GeneTree" id="ENSGT00940000158025"/>
<dbReference type="InterPro" id="IPR033635">
    <property type="entry name" value="ANKS1/Caskin"/>
</dbReference>
<keyword evidence="1" id="KW-0677">Repeat</keyword>
<reference evidence="4" key="2">
    <citation type="journal article" date="2008" name="Genome Biol.">
        <title>Improved genome assembly and evidence-based global gene model set for the chordate Ciona intestinalis: new insight into intron and operon populations.</title>
        <authorList>
            <person name="Satou Y."/>
            <person name="Mineta K."/>
            <person name="Ogasawara M."/>
            <person name="Sasakura Y."/>
            <person name="Shoguchi E."/>
            <person name="Ueno K."/>
            <person name="Yamada L."/>
            <person name="Matsumoto J."/>
            <person name="Wasserscheid J."/>
            <person name="Dewar K."/>
            <person name="Wiley G.B."/>
            <person name="Macmil S.L."/>
            <person name="Roe B.A."/>
            <person name="Zeller R.W."/>
            <person name="Hastings K.E."/>
            <person name="Lemaire P."/>
            <person name="Lindquist E."/>
            <person name="Endo T."/>
            <person name="Hotta K."/>
            <person name="Inaba K."/>
        </authorList>
    </citation>
    <scope>NUCLEOTIDE SEQUENCE [LARGE SCALE GENOMIC DNA]</scope>
    <source>
        <strain evidence="4">wild type</strain>
    </source>
</reference>
<dbReference type="PROSITE" id="PS50088">
    <property type="entry name" value="ANK_REPEAT"/>
    <property type="match status" value="5"/>
</dbReference>
<dbReference type="Ensembl" id="ENSCINT00000023007.2">
    <property type="protein sequence ID" value="ENSCINP00000022761.2"/>
    <property type="gene ID" value="ENSCING00000012089.2"/>
</dbReference>
<dbReference type="EMBL" id="EAAA01002236">
    <property type="status" value="NOT_ANNOTATED_CDS"/>
    <property type="molecule type" value="Genomic_DNA"/>
</dbReference>
<feature type="repeat" description="ANK" evidence="3">
    <location>
        <begin position="188"/>
        <end position="205"/>
    </location>
</feature>
<evidence type="ECO:0000256" key="3">
    <source>
        <dbReference type="PROSITE-ProRule" id="PRU00023"/>
    </source>
</evidence>
<evidence type="ECO:0000256" key="2">
    <source>
        <dbReference type="ARBA" id="ARBA00023043"/>
    </source>
</evidence>
<dbReference type="Gene3D" id="1.25.40.20">
    <property type="entry name" value="Ankyrin repeat-containing domain"/>
    <property type="match status" value="1"/>
</dbReference>
<dbReference type="SUPFAM" id="SSF48403">
    <property type="entry name" value="Ankyrin repeat"/>
    <property type="match status" value="1"/>
</dbReference>
<dbReference type="InParanoid" id="F6XV68"/>